<evidence type="ECO:0000256" key="1">
    <source>
        <dbReference type="ARBA" id="ARBA00023015"/>
    </source>
</evidence>
<dbReference type="Gene3D" id="3.40.50.2300">
    <property type="match status" value="2"/>
</dbReference>
<keyword evidence="1" id="KW-0805">Transcription regulation</keyword>
<keyword evidence="6" id="KW-1185">Reference proteome</keyword>
<dbReference type="Gene3D" id="1.10.260.40">
    <property type="entry name" value="lambda repressor-like DNA-binding domains"/>
    <property type="match status" value="1"/>
</dbReference>
<dbReference type="InterPro" id="IPR046335">
    <property type="entry name" value="LacI/GalR-like_sensor"/>
</dbReference>
<dbReference type="PRINTS" id="PR00036">
    <property type="entry name" value="HTHLACI"/>
</dbReference>
<keyword evidence="3" id="KW-0804">Transcription</keyword>
<feature type="domain" description="HTH lacI-type" evidence="4">
    <location>
        <begin position="2"/>
        <end position="56"/>
    </location>
</feature>
<dbReference type="PANTHER" id="PTHR30146:SF109">
    <property type="entry name" value="HTH-TYPE TRANSCRIPTIONAL REGULATOR GALS"/>
    <property type="match status" value="1"/>
</dbReference>
<dbReference type="SUPFAM" id="SSF47413">
    <property type="entry name" value="lambda repressor-like DNA-binding domains"/>
    <property type="match status" value="1"/>
</dbReference>
<dbReference type="PROSITE" id="PS50932">
    <property type="entry name" value="HTH_LACI_2"/>
    <property type="match status" value="1"/>
</dbReference>
<dbReference type="InterPro" id="IPR028082">
    <property type="entry name" value="Peripla_BP_I"/>
</dbReference>
<dbReference type="InterPro" id="IPR010982">
    <property type="entry name" value="Lambda_DNA-bd_dom_sf"/>
</dbReference>
<organism evidence="5 6">
    <name type="scientific">Rheinheimera pacifica</name>
    <dbReference type="NCBI Taxonomy" id="173990"/>
    <lineage>
        <taxon>Bacteria</taxon>
        <taxon>Pseudomonadati</taxon>
        <taxon>Pseudomonadota</taxon>
        <taxon>Gammaproteobacteria</taxon>
        <taxon>Chromatiales</taxon>
        <taxon>Chromatiaceae</taxon>
        <taxon>Rheinheimera</taxon>
    </lineage>
</organism>
<evidence type="ECO:0000256" key="2">
    <source>
        <dbReference type="ARBA" id="ARBA00023125"/>
    </source>
</evidence>
<dbReference type="GO" id="GO:0000976">
    <property type="term" value="F:transcription cis-regulatory region binding"/>
    <property type="evidence" value="ECO:0007669"/>
    <property type="project" value="TreeGrafter"/>
</dbReference>
<name>A0A1H6LKQ3_9GAMM</name>
<accession>A0A1H6LKQ3</accession>
<dbReference type="CDD" id="cd06270">
    <property type="entry name" value="PBP1_GalS-like"/>
    <property type="match status" value="1"/>
</dbReference>
<dbReference type="Pfam" id="PF00356">
    <property type="entry name" value="LacI"/>
    <property type="match status" value="1"/>
</dbReference>
<proteinExistence type="predicted"/>
<dbReference type="Proteomes" id="UP000199371">
    <property type="component" value="Unassembled WGS sequence"/>
</dbReference>
<evidence type="ECO:0000256" key="3">
    <source>
        <dbReference type="ARBA" id="ARBA00023163"/>
    </source>
</evidence>
<dbReference type="CDD" id="cd01392">
    <property type="entry name" value="HTH_LacI"/>
    <property type="match status" value="1"/>
</dbReference>
<gene>
    <name evidence="5" type="ORF">SAMN05660691_01796</name>
</gene>
<dbReference type="Pfam" id="PF13377">
    <property type="entry name" value="Peripla_BP_3"/>
    <property type="match status" value="1"/>
</dbReference>
<reference evidence="6" key="1">
    <citation type="submission" date="2016-10" db="EMBL/GenBank/DDBJ databases">
        <authorList>
            <person name="Varghese N."/>
            <person name="Submissions S."/>
        </authorList>
    </citation>
    <scope>NUCLEOTIDE SEQUENCE [LARGE SCALE GENOMIC DNA]</scope>
    <source>
        <strain evidence="6">DSM 17616</strain>
    </source>
</reference>
<protein>
    <submittedName>
        <fullName evidence="5">Transcriptional regulator, LacI family</fullName>
    </submittedName>
</protein>
<dbReference type="InterPro" id="IPR000843">
    <property type="entry name" value="HTH_LacI"/>
</dbReference>
<keyword evidence="2" id="KW-0238">DNA-binding</keyword>
<sequence>MVTIKDVARVAGVSIATVSRVIHDGHQVGEACRARVKKVIAELGYRPNSNARALVSKTTNTLGVVTPKLSMPFFGSLASGVEKAARESDYKLLMSNSLYETKSELEAIDSLRDHNCRAIILHSEYSDEKTLLKLAAEIPGLVLINRYIPSLAHRCVWLDNVAGACQATDHLLQKGHHQFAVVTSIYQNGDPEFRLQGIRKSLKQAGITLAEQAVEESTANIEGGEQAVNALLAKGIKFTALLAYNDLMAIGAIHALFAAGLRVPQDVSVIGFDDLIVSRACRPRLTTMHYPVEEMASYATKLAIELSAEKHDVQHRTHLFIPNLVERDSVAACITAQK</sequence>
<dbReference type="OrthoDB" id="9798934at2"/>
<dbReference type="EMBL" id="FNXF01000005">
    <property type="protein sequence ID" value="SEH85218.1"/>
    <property type="molecule type" value="Genomic_DNA"/>
</dbReference>
<dbReference type="STRING" id="173990.SAMN05660691_01796"/>
<dbReference type="AlphaFoldDB" id="A0A1H6LKQ3"/>
<dbReference type="PROSITE" id="PS00356">
    <property type="entry name" value="HTH_LACI_1"/>
    <property type="match status" value="1"/>
</dbReference>
<dbReference type="RefSeq" id="WP_092792465.1">
    <property type="nucleotide sequence ID" value="NZ_FNXF01000005.1"/>
</dbReference>
<dbReference type="PANTHER" id="PTHR30146">
    <property type="entry name" value="LACI-RELATED TRANSCRIPTIONAL REPRESSOR"/>
    <property type="match status" value="1"/>
</dbReference>
<evidence type="ECO:0000313" key="5">
    <source>
        <dbReference type="EMBL" id="SEH85218.1"/>
    </source>
</evidence>
<evidence type="ECO:0000259" key="4">
    <source>
        <dbReference type="PROSITE" id="PS50932"/>
    </source>
</evidence>
<dbReference type="SMART" id="SM00354">
    <property type="entry name" value="HTH_LACI"/>
    <property type="match status" value="1"/>
</dbReference>
<evidence type="ECO:0000313" key="6">
    <source>
        <dbReference type="Proteomes" id="UP000199371"/>
    </source>
</evidence>
<dbReference type="SUPFAM" id="SSF53822">
    <property type="entry name" value="Periplasmic binding protein-like I"/>
    <property type="match status" value="1"/>
</dbReference>
<dbReference type="GO" id="GO:0003700">
    <property type="term" value="F:DNA-binding transcription factor activity"/>
    <property type="evidence" value="ECO:0007669"/>
    <property type="project" value="TreeGrafter"/>
</dbReference>